<organism evidence="1 2">
    <name type="scientific">Derxia gummosa DSM 723</name>
    <dbReference type="NCBI Taxonomy" id="1121388"/>
    <lineage>
        <taxon>Bacteria</taxon>
        <taxon>Pseudomonadati</taxon>
        <taxon>Pseudomonadota</taxon>
        <taxon>Betaproteobacteria</taxon>
        <taxon>Burkholderiales</taxon>
        <taxon>Alcaligenaceae</taxon>
        <taxon>Derxia</taxon>
    </lineage>
</organism>
<dbReference type="RefSeq" id="WP_084544707.1">
    <property type="nucleotide sequence ID" value="NZ_AXWS01000007.1"/>
</dbReference>
<proteinExistence type="predicted"/>
<sequence>MDTITANNYLTRDRYGMYAGELSQGPGPRLMGADTLLGNDVYNHQDEKLGDIKEIMLDVPGGRIAYAVLSFGGFLTLGEKLFAVPWSALVLDTTAKCFRLDASKDRLKDAPGFDKDHWPSMADPTWSKDIDSFYSVGGVNTTGMTAGGAVGGVPTGYPDGRSGDSSYGTRAATDPASIAGNTLGGSTSSGATGIGPTGGTTGIGRATSPSSDASAVIGGSTSSLGDETPSVTSGKPVTPLI</sequence>
<evidence type="ECO:0000313" key="2">
    <source>
        <dbReference type="RefSeq" id="WP_084544707.1"/>
    </source>
</evidence>
<name>A0AC36KJK0_9BURK</name>
<evidence type="ECO:0000313" key="1">
    <source>
        <dbReference type="Proteomes" id="UP000675920"/>
    </source>
</evidence>
<protein>
    <submittedName>
        <fullName evidence="2">PRC-barrel domain-containing protein</fullName>
    </submittedName>
</protein>
<reference evidence="2" key="2">
    <citation type="submission" date="2025-08" db="UniProtKB">
        <authorList>
            <consortium name="RefSeq"/>
        </authorList>
    </citation>
    <scope>IDENTIFICATION</scope>
</reference>
<accession>A0AC36KJK0</accession>
<dbReference type="Proteomes" id="UP000675920">
    <property type="component" value="Unplaced"/>
</dbReference>
<keyword evidence="1" id="KW-1185">Reference proteome</keyword>
<reference evidence="2" key="1">
    <citation type="journal article" date="2002" name="Genome Biol.">
        <title>The PRC-barrel: a widespread, conserved domain shared by photosynthetic reaction center subunits and proteins of RNA metabolism.</title>
        <authorList>
            <person name="Anantharaman V."/>
            <person name="Aravind L."/>
        </authorList>
    </citation>
    <scope>NUCLEOTIDE SEQUENCE</scope>
</reference>